<keyword evidence="2" id="KW-0813">Transport</keyword>
<evidence type="ECO:0000256" key="2">
    <source>
        <dbReference type="ARBA" id="ARBA00022448"/>
    </source>
</evidence>
<dbReference type="InterPro" id="IPR039426">
    <property type="entry name" value="TonB-dep_rcpt-like"/>
</dbReference>
<keyword evidence="6" id="KW-0998">Cell outer membrane</keyword>
<dbReference type="Gene3D" id="2.40.170.20">
    <property type="entry name" value="TonB-dependent receptor, beta-barrel domain"/>
    <property type="match status" value="1"/>
</dbReference>
<dbReference type="SUPFAM" id="SSF56935">
    <property type="entry name" value="Porins"/>
    <property type="match status" value="1"/>
</dbReference>
<dbReference type="EMBL" id="UINC01017256">
    <property type="protein sequence ID" value="SVA71301.1"/>
    <property type="molecule type" value="Genomic_DNA"/>
</dbReference>
<dbReference type="InterPro" id="IPR037066">
    <property type="entry name" value="Plug_dom_sf"/>
</dbReference>
<proteinExistence type="predicted"/>
<dbReference type="InterPro" id="IPR013784">
    <property type="entry name" value="Carb-bd-like_fold"/>
</dbReference>
<sequence length="911" mass="97974">MKKGAKMKKIIIAINFVALLFAQNGSISGTVTDADGNPLAGANVAIEGTSMGGATVGSGAYLINEVSAGTYSVTASYIGYKSGTKSVTVSDGATATVDFTLSVDALESSIVLVTGTRAAGRTSMKSPSPIDGFAEMELRKQGNGDFTETLKNQVPSFNATPLTGDGAAFVRPTSMRGLPPDNILVLTNSKRRHRSALISHFGAAMNVGAQGADVGMIPTIAVKRLEVLRDGAAAQYGSDAIAGVMNFILKDNNSGYEVHVTGGQWMQSPNGRGGETDLTLAANIGLPLTDDGFINLSFEYADRPELSRGYQHKSAADGYKGWDATGFTSDDTWGYIKNNPTDNTDDWQTAMNWGRPISSGFRSVWNAGLKINDNVDAYAFGNFADTFGEYSFFLRAPGKSGALTAIPLDPADPSKGNFSWGDTYPLGFTPRLEGHGDDVSSVIGIRGNSDMGIDYDFSASYGSNYLHYNLRNSLNLSWGPYSTHNFEIGDLQQGETNLNADFSYAVSDAMNIAFGAEWREEKYTMYQGQKEAWMPGPWSMSHLLVNPESADSSNYTAPGLAANGMPGTSPDAAGVFDRQNTAFYVDAEYAMGDALLLQAAFRSEEFSDGNSTSDFKVAGRYSLGNLLTLRGGYSTGFRAPTPGQMNYTGVVTSFDGVTGMQVQEGTLKATDPLCVALGGKALVPEDAVNTSFGLTANPMTGFNMTFDMYTIEITGKLLKSRSISIEGNPEFSELAFYTNALDTKTSGYDLVAIYNLDNTTVSMAYNHNETEVLKQTQVNGVNPVSDGGVDNLQLNLPKDRMTMTLTQNLGDAWSLMARLNYYGESWDERGTYDRDNPSESSKDKIDAVSFIDVEASYRVSDNLSVVFGANNVTNAYPTEIATRASQGMPYPRRSPLGYHGGFTYMRLMYTF</sequence>
<evidence type="ECO:0000256" key="6">
    <source>
        <dbReference type="ARBA" id="ARBA00023237"/>
    </source>
</evidence>
<comment type="subcellular location">
    <subcellularLocation>
        <location evidence="1">Cell outer membrane</location>
        <topology evidence="1">Multi-pass membrane protein</topology>
    </subcellularLocation>
</comment>
<reference evidence="9" key="1">
    <citation type="submission" date="2018-05" db="EMBL/GenBank/DDBJ databases">
        <authorList>
            <person name="Lanie J.A."/>
            <person name="Ng W.-L."/>
            <person name="Kazmierczak K.M."/>
            <person name="Andrzejewski T.M."/>
            <person name="Davidsen T.M."/>
            <person name="Wayne K.J."/>
            <person name="Tettelin H."/>
            <person name="Glass J.I."/>
            <person name="Rusch D."/>
            <person name="Podicherti R."/>
            <person name="Tsui H.-C.T."/>
            <person name="Winkler M.E."/>
        </authorList>
    </citation>
    <scope>NUCLEOTIDE SEQUENCE</scope>
</reference>
<dbReference type="Gene3D" id="2.60.40.1120">
    <property type="entry name" value="Carboxypeptidase-like, regulatory domain"/>
    <property type="match status" value="1"/>
</dbReference>
<protein>
    <recommendedName>
        <fullName evidence="10">TonB-dependent receptor plug domain-containing protein</fullName>
    </recommendedName>
</protein>
<evidence type="ECO:0000256" key="1">
    <source>
        <dbReference type="ARBA" id="ARBA00004571"/>
    </source>
</evidence>
<dbReference type="PANTHER" id="PTHR47234">
    <property type="match status" value="1"/>
</dbReference>
<dbReference type="InterPro" id="IPR012910">
    <property type="entry name" value="Plug_dom"/>
</dbReference>
<dbReference type="AlphaFoldDB" id="A0A381Y3R1"/>
<dbReference type="PROSITE" id="PS52016">
    <property type="entry name" value="TONB_DEPENDENT_REC_3"/>
    <property type="match status" value="1"/>
</dbReference>
<feature type="domain" description="TonB-dependent receptor plug" evidence="8">
    <location>
        <begin position="124"/>
        <end position="244"/>
    </location>
</feature>
<feature type="domain" description="TonB-dependent receptor-like beta-barrel" evidence="7">
    <location>
        <begin position="416"/>
        <end position="872"/>
    </location>
</feature>
<evidence type="ECO:0000256" key="5">
    <source>
        <dbReference type="ARBA" id="ARBA00023136"/>
    </source>
</evidence>
<accession>A0A381Y3R1</accession>
<dbReference type="Gene3D" id="2.170.130.10">
    <property type="entry name" value="TonB-dependent receptor, plug domain"/>
    <property type="match status" value="1"/>
</dbReference>
<keyword evidence="5" id="KW-0472">Membrane</keyword>
<dbReference type="Pfam" id="PF00593">
    <property type="entry name" value="TonB_dep_Rec_b-barrel"/>
    <property type="match status" value="1"/>
</dbReference>
<evidence type="ECO:0000256" key="3">
    <source>
        <dbReference type="ARBA" id="ARBA00022692"/>
    </source>
</evidence>
<evidence type="ECO:0008006" key="10">
    <source>
        <dbReference type="Google" id="ProtNLM"/>
    </source>
</evidence>
<dbReference type="InterPro" id="IPR036942">
    <property type="entry name" value="Beta-barrel_TonB_sf"/>
</dbReference>
<dbReference type="Pfam" id="PF13620">
    <property type="entry name" value="CarboxypepD_reg"/>
    <property type="match status" value="1"/>
</dbReference>
<evidence type="ECO:0000259" key="8">
    <source>
        <dbReference type="Pfam" id="PF07715"/>
    </source>
</evidence>
<dbReference type="GO" id="GO:0009279">
    <property type="term" value="C:cell outer membrane"/>
    <property type="evidence" value="ECO:0007669"/>
    <property type="project" value="UniProtKB-SubCell"/>
</dbReference>
<dbReference type="Pfam" id="PF07715">
    <property type="entry name" value="Plug"/>
    <property type="match status" value="1"/>
</dbReference>
<dbReference type="InterPro" id="IPR000531">
    <property type="entry name" value="Beta-barrel_TonB"/>
</dbReference>
<dbReference type="SUPFAM" id="SSF49452">
    <property type="entry name" value="Starch-binding domain-like"/>
    <property type="match status" value="1"/>
</dbReference>
<evidence type="ECO:0000256" key="4">
    <source>
        <dbReference type="ARBA" id="ARBA00023077"/>
    </source>
</evidence>
<dbReference type="PANTHER" id="PTHR47234:SF3">
    <property type="entry name" value="SECRETIN_TONB SHORT N-TERMINAL DOMAIN-CONTAINING PROTEIN"/>
    <property type="match status" value="1"/>
</dbReference>
<dbReference type="GO" id="GO:0030246">
    <property type="term" value="F:carbohydrate binding"/>
    <property type="evidence" value="ECO:0007669"/>
    <property type="project" value="InterPro"/>
</dbReference>
<keyword evidence="4" id="KW-0798">TonB box</keyword>
<keyword evidence="3" id="KW-0812">Transmembrane</keyword>
<name>A0A381Y3R1_9ZZZZ</name>
<evidence type="ECO:0000313" key="9">
    <source>
        <dbReference type="EMBL" id="SVA71301.1"/>
    </source>
</evidence>
<gene>
    <name evidence="9" type="ORF">METZ01_LOCUS124155</name>
</gene>
<evidence type="ECO:0000259" key="7">
    <source>
        <dbReference type="Pfam" id="PF00593"/>
    </source>
</evidence>
<organism evidence="9">
    <name type="scientific">marine metagenome</name>
    <dbReference type="NCBI Taxonomy" id="408172"/>
    <lineage>
        <taxon>unclassified sequences</taxon>
        <taxon>metagenomes</taxon>
        <taxon>ecological metagenomes</taxon>
    </lineage>
</organism>